<organism evidence="2 3">
    <name type="scientific">Littorina saxatilis</name>
    <dbReference type="NCBI Taxonomy" id="31220"/>
    <lineage>
        <taxon>Eukaryota</taxon>
        <taxon>Metazoa</taxon>
        <taxon>Spiralia</taxon>
        <taxon>Lophotrochozoa</taxon>
        <taxon>Mollusca</taxon>
        <taxon>Gastropoda</taxon>
        <taxon>Caenogastropoda</taxon>
        <taxon>Littorinimorpha</taxon>
        <taxon>Littorinoidea</taxon>
        <taxon>Littorinidae</taxon>
        <taxon>Littorina</taxon>
    </lineage>
</organism>
<dbReference type="EMBL" id="JBAMIC010000002">
    <property type="protein sequence ID" value="KAK7112238.1"/>
    <property type="molecule type" value="Genomic_DNA"/>
</dbReference>
<dbReference type="GO" id="GO:0047734">
    <property type="term" value="F:CDP-glycerol diphosphatase activity"/>
    <property type="evidence" value="ECO:0007669"/>
    <property type="project" value="TreeGrafter"/>
</dbReference>
<dbReference type="Gene3D" id="3.60.21.10">
    <property type="match status" value="1"/>
</dbReference>
<dbReference type="InterPro" id="IPR029052">
    <property type="entry name" value="Metallo-depent_PP-like"/>
</dbReference>
<proteinExistence type="predicted"/>
<evidence type="ECO:0000259" key="1">
    <source>
        <dbReference type="Pfam" id="PF00149"/>
    </source>
</evidence>
<comment type="caution">
    <text evidence="2">The sequence shown here is derived from an EMBL/GenBank/DDBJ whole genome shotgun (WGS) entry which is preliminary data.</text>
</comment>
<evidence type="ECO:0000313" key="2">
    <source>
        <dbReference type="EMBL" id="KAK7112238.1"/>
    </source>
</evidence>
<dbReference type="Pfam" id="PF00149">
    <property type="entry name" value="Metallophos"/>
    <property type="match status" value="1"/>
</dbReference>
<reference evidence="2 3" key="1">
    <citation type="submission" date="2024-02" db="EMBL/GenBank/DDBJ databases">
        <title>Chromosome-scale genome assembly of the rough periwinkle Littorina saxatilis.</title>
        <authorList>
            <person name="De Jode A."/>
            <person name="Faria R."/>
            <person name="Formenti G."/>
            <person name="Sims Y."/>
            <person name="Smith T.P."/>
            <person name="Tracey A."/>
            <person name="Wood J.M.D."/>
            <person name="Zagrodzka Z.B."/>
            <person name="Johannesson K."/>
            <person name="Butlin R.K."/>
            <person name="Leder E.H."/>
        </authorList>
    </citation>
    <scope>NUCLEOTIDE SEQUENCE [LARGE SCALE GENOMIC DNA]</scope>
    <source>
        <strain evidence="2">Snail1</strain>
        <tissue evidence="2">Muscle</tissue>
    </source>
</reference>
<dbReference type="InterPro" id="IPR004843">
    <property type="entry name" value="Calcineurin-like_PHP"/>
</dbReference>
<protein>
    <recommendedName>
        <fullName evidence="1">Calcineurin-like phosphoesterase domain-containing protein</fullName>
    </recommendedName>
</protein>
<sequence length="344" mass="38000">MSMAENMQNQHHLAFGLIADVQYADVDDGTNYNQTRRRYYRAALQSLKKTISKWKNLPYSLAFVLQLGDLIDGMNRRKNGEKAVAVALETALAPFRELPCSTHHMIGNHDLYNMTRKECYLSELNTSRLRGAQSVEGAFYYSAVVHPRLKLVVLDTYDVGVLGFGDSPKHPHYLEAVEILHQNNPNEEKNSSVGVQGDARRFAAYNGGLGKEQLGWLNAQLTDADSKRQNVLLCGHVQLNPVLSEAVNTGTCLVWNYTDVQKILHSHGCVIGCLAGHDHDGSHSVDSAGIHHLVLNGVIETPPDSDAYAIAFLCDHTLEIEGAGVVPSVSLPLKYFANDEEIHV</sequence>
<dbReference type="GO" id="GO:0008663">
    <property type="term" value="F:2',3'-cyclic-nucleotide 2'-phosphodiesterase activity"/>
    <property type="evidence" value="ECO:0007669"/>
    <property type="project" value="TreeGrafter"/>
</dbReference>
<accession>A0AAN9BUM6</accession>
<dbReference type="AlphaFoldDB" id="A0AAN9BUM6"/>
<dbReference type="Proteomes" id="UP001374579">
    <property type="component" value="Unassembled WGS sequence"/>
</dbReference>
<evidence type="ECO:0000313" key="3">
    <source>
        <dbReference type="Proteomes" id="UP001374579"/>
    </source>
</evidence>
<keyword evidence="3" id="KW-1185">Reference proteome</keyword>
<dbReference type="SUPFAM" id="SSF56300">
    <property type="entry name" value="Metallo-dependent phosphatases"/>
    <property type="match status" value="1"/>
</dbReference>
<dbReference type="GO" id="GO:0030145">
    <property type="term" value="F:manganese ion binding"/>
    <property type="evidence" value="ECO:0007669"/>
    <property type="project" value="TreeGrafter"/>
</dbReference>
<dbReference type="GO" id="GO:0047631">
    <property type="term" value="F:ADP-ribose diphosphatase activity"/>
    <property type="evidence" value="ECO:0007669"/>
    <property type="project" value="TreeGrafter"/>
</dbReference>
<dbReference type="PANTHER" id="PTHR16509">
    <property type="match status" value="1"/>
</dbReference>
<feature type="domain" description="Calcineurin-like phosphoesterase" evidence="1">
    <location>
        <begin position="16"/>
        <end position="280"/>
    </location>
</feature>
<dbReference type="PANTHER" id="PTHR16509:SF1">
    <property type="entry name" value="MANGANESE-DEPENDENT ADP-RIBOSE_CDP-ALCOHOL DIPHOSPHATASE"/>
    <property type="match status" value="1"/>
</dbReference>
<gene>
    <name evidence="2" type="ORF">V1264_011719</name>
</gene>
<name>A0AAN9BUM6_9CAEN</name>